<sequence>MEKYIIKTQKGFENIVVNNLKEIINNFNYIISPDGYQGIVIVESDEDIEDKILEIPEVERVLKVYFETETDFDKIVNLAEKIKDYIKEDETFAVETKKRGKQDFSSTDVNIVLGAKIKDLTNASVDLNNPDKVVHVEVFKNKTYISITPGEKFKKYTKEKRNARELFKKVVIVQMPYLGEKIVCKRFGEAIGRAAQGFEVKELIIAPKEKVNAYELMEFIKGVKIGQHSRYEIQKRAYPFEIKLVPVTVQDLYQVVRDKRRNNRLLIITDPKGDELSKIKDKLSYDLRKKREIIVFCGSREGIPRGLFRFADYIVDLAPHMTFATEHAIPAALIALWGVYSGEDLDDSLENSSEEEETESNLNGE</sequence>
<proteinExistence type="predicted"/>
<dbReference type="GO" id="GO:0003723">
    <property type="term" value="F:RNA binding"/>
    <property type="evidence" value="ECO:0007669"/>
    <property type="project" value="UniProtKB-UniRule"/>
</dbReference>
<name>C7P975_METFA</name>
<dbReference type="InterPro" id="IPR050102">
    <property type="entry name" value="tRNA_sulfurtransferase_ThiI"/>
</dbReference>
<dbReference type="Gene3D" id="3.30.2130.30">
    <property type="match status" value="1"/>
</dbReference>
<dbReference type="Proteomes" id="UP000001495">
    <property type="component" value="Chromosome"/>
</dbReference>
<gene>
    <name evidence="3" type="ordered locus">Mefer_1298</name>
</gene>
<dbReference type="PANTHER" id="PTHR43209:SF1">
    <property type="entry name" value="TRNA SULFURTRANSFERASE"/>
    <property type="match status" value="1"/>
</dbReference>
<accession>C7P975</accession>
<keyword evidence="4" id="KW-1185">Reference proteome</keyword>
<feature type="domain" description="THUMP" evidence="2">
    <location>
        <begin position="46"/>
        <end position="149"/>
    </location>
</feature>
<dbReference type="eggNOG" id="arCOG00056">
    <property type="taxonomic scope" value="Archaea"/>
</dbReference>
<dbReference type="GO" id="GO:0005829">
    <property type="term" value="C:cytosol"/>
    <property type="evidence" value="ECO:0007669"/>
    <property type="project" value="TreeGrafter"/>
</dbReference>
<dbReference type="STRING" id="573064.Mefer_1298"/>
<dbReference type="EMBL" id="CP001696">
    <property type="protein sequence ID" value="ACV25107.1"/>
    <property type="molecule type" value="Genomic_DNA"/>
</dbReference>
<dbReference type="InterPro" id="IPR029028">
    <property type="entry name" value="Alpha/beta_knot_MTases"/>
</dbReference>
<evidence type="ECO:0000313" key="4">
    <source>
        <dbReference type="Proteomes" id="UP000001495"/>
    </source>
</evidence>
<dbReference type="PANTHER" id="PTHR43209">
    <property type="entry name" value="TRNA SULFURTRANSFERASE"/>
    <property type="match status" value="1"/>
</dbReference>
<dbReference type="FunFam" id="3.30.2130.30:FF:000020">
    <property type="entry name" value="RNA-binding protein, containing THUMP domain"/>
    <property type="match status" value="1"/>
</dbReference>
<dbReference type="CDD" id="cd11718">
    <property type="entry name" value="THUMP_SPOUT"/>
    <property type="match status" value="1"/>
</dbReference>
<dbReference type="GeneID" id="8366001"/>
<dbReference type="GO" id="GO:0052837">
    <property type="term" value="P:thiazole biosynthetic process"/>
    <property type="evidence" value="ECO:0007669"/>
    <property type="project" value="TreeGrafter"/>
</dbReference>
<reference evidence="3" key="1">
    <citation type="submission" date="2009-08" db="EMBL/GenBank/DDBJ databases">
        <title>Complete sequence of chromosome of Methanocaldococcus fervens AG86.</title>
        <authorList>
            <consortium name="US DOE Joint Genome Institute"/>
            <person name="Lucas S."/>
            <person name="Copeland A."/>
            <person name="Lapidus A."/>
            <person name="Glavina del Rio T."/>
            <person name="Tice H."/>
            <person name="Bruce D."/>
            <person name="Goodwin L."/>
            <person name="Pitluck S."/>
            <person name="Chertkov O."/>
            <person name="Detter J.C."/>
            <person name="Han C."/>
            <person name="Tapia R."/>
            <person name="Larimer F."/>
            <person name="Land M."/>
            <person name="Hauser L."/>
            <person name="Kyrpides N."/>
            <person name="Ovchinnikova G."/>
            <person name="Lupa-Sieprawska M."/>
            <person name="Whitman W.B."/>
        </authorList>
    </citation>
    <scope>NUCLEOTIDE SEQUENCE [LARGE SCALE GENOMIC DNA]</scope>
    <source>
        <strain evidence="3">AG86</strain>
    </source>
</reference>
<dbReference type="SMART" id="SM00981">
    <property type="entry name" value="THUMP"/>
    <property type="match status" value="1"/>
</dbReference>
<dbReference type="AlphaFoldDB" id="C7P975"/>
<evidence type="ECO:0000259" key="2">
    <source>
        <dbReference type="PROSITE" id="PS51165"/>
    </source>
</evidence>
<dbReference type="SUPFAM" id="SSF143437">
    <property type="entry name" value="THUMP domain-like"/>
    <property type="match status" value="1"/>
</dbReference>
<organism evidence="3 4">
    <name type="scientific">Methanocaldococcus fervens (strain DSM 4213 / JCM 15782 / AG86)</name>
    <name type="common">Methanococcus fervens</name>
    <dbReference type="NCBI Taxonomy" id="573064"/>
    <lineage>
        <taxon>Archaea</taxon>
        <taxon>Methanobacteriati</taxon>
        <taxon>Methanobacteriota</taxon>
        <taxon>Methanomada group</taxon>
        <taxon>Methanococci</taxon>
        <taxon>Methanococcales</taxon>
        <taxon>Methanocaldococcaceae</taxon>
        <taxon>Methanocaldococcus</taxon>
    </lineage>
</organism>
<evidence type="ECO:0000313" key="3">
    <source>
        <dbReference type="EMBL" id="ACV25107.1"/>
    </source>
</evidence>
<dbReference type="InterPro" id="IPR025849">
    <property type="entry name" value="MJ0421-like_SPOUT_MTase"/>
</dbReference>
<dbReference type="SUPFAM" id="SSF75217">
    <property type="entry name" value="alpha/beta knot"/>
    <property type="match status" value="1"/>
</dbReference>
<dbReference type="PROSITE" id="PS51165">
    <property type="entry name" value="THUMP"/>
    <property type="match status" value="1"/>
</dbReference>
<dbReference type="GO" id="GO:0002937">
    <property type="term" value="P:tRNA 4-thiouridine biosynthesis"/>
    <property type="evidence" value="ECO:0007669"/>
    <property type="project" value="TreeGrafter"/>
</dbReference>
<dbReference type="OrthoDB" id="64018at2157"/>
<dbReference type="RefSeq" id="WP_015791841.1">
    <property type="nucleotide sequence ID" value="NC_013156.1"/>
</dbReference>
<dbReference type="InterPro" id="IPR041730">
    <property type="entry name" value="MJ0421-like_THUMP"/>
</dbReference>
<evidence type="ECO:0000256" key="1">
    <source>
        <dbReference type="PROSITE-ProRule" id="PRU00529"/>
    </source>
</evidence>
<dbReference type="Pfam" id="PF14419">
    <property type="entry name" value="SPOUT_MTase_2"/>
    <property type="match status" value="1"/>
</dbReference>
<keyword evidence="1" id="KW-0694">RNA-binding</keyword>
<protein>
    <submittedName>
        <fullName evidence="3">THUMP domain protein</fullName>
    </submittedName>
</protein>
<dbReference type="HOGENOM" id="CLU_795999_0_0_2"/>
<dbReference type="KEGG" id="mfe:Mefer_1298"/>
<dbReference type="Pfam" id="PF02926">
    <property type="entry name" value="THUMP"/>
    <property type="match status" value="1"/>
</dbReference>
<dbReference type="InterPro" id="IPR004114">
    <property type="entry name" value="THUMP_dom"/>
</dbReference>